<dbReference type="Pfam" id="PF09053">
    <property type="entry name" value="CagZ"/>
    <property type="match status" value="1"/>
</dbReference>
<evidence type="ECO:0000313" key="1">
    <source>
        <dbReference type="EMBL" id="OOQ39265.1"/>
    </source>
</evidence>
<protein>
    <submittedName>
        <fullName evidence="1">Sodium:calcium antiporter</fullName>
    </submittedName>
</protein>
<gene>
    <name evidence="1" type="ORF">B0X64_07580</name>
</gene>
<dbReference type="EMBL" id="MUPN01000476">
    <property type="protein sequence ID" value="OOQ39265.1"/>
    <property type="molecule type" value="Genomic_DNA"/>
</dbReference>
<dbReference type="Proteomes" id="UP000319650">
    <property type="component" value="Unassembled WGS sequence"/>
</dbReference>
<sequence length="74" mass="8945">MELGFNETERQKILDSNSSLMRNANEVRDKFIQNYAISLKDSNDPQDFLRRVQELRINMQKNFISFDTYYNYLN</sequence>
<dbReference type="RefSeq" id="WP_275528186.1">
    <property type="nucleotide sequence ID" value="NZ_MUPN01000476.1"/>
</dbReference>
<accession>A0A4Y4XG21</accession>
<comment type="caution">
    <text evidence="1">The sequence shown here is derived from an EMBL/GenBank/DDBJ whole genome shotgun (WGS) entry which is preliminary data.</text>
</comment>
<dbReference type="InterPro" id="IPR015139">
    <property type="entry name" value="CagPAI_CagZ"/>
</dbReference>
<feature type="non-terminal residue" evidence="1">
    <location>
        <position position="74"/>
    </location>
</feature>
<dbReference type="AlphaFoldDB" id="A0A4Y4XG21"/>
<dbReference type="Gene3D" id="1.20.190.30">
    <property type="entry name" value="CAG pathogenicity island protein, CagZ"/>
    <property type="match status" value="1"/>
</dbReference>
<evidence type="ECO:0000313" key="2">
    <source>
        <dbReference type="Proteomes" id="UP000319650"/>
    </source>
</evidence>
<dbReference type="SUPFAM" id="SSF109839">
    <property type="entry name" value="Cag-Z"/>
    <property type="match status" value="1"/>
</dbReference>
<reference evidence="1 2" key="1">
    <citation type="journal article" date="2017" name="Front. Cell. Infect. Microbiol.">
        <title>Whole Genome Sequence and Phylogenetic Analysis Show Helicobacter pylori Strains from Latin America Have Followed a Unique Evolution Pathway.</title>
        <authorList>
            <person name="Munoz-Ramirez Z.Y."/>
            <person name="Mendez-Tenorio A."/>
            <person name="Kato I."/>
            <person name="Bravo M.M."/>
            <person name="Rizzato C."/>
            <person name="Thorell K."/>
            <person name="Torres R.C."/>
            <person name="Aviles-Jimenez F."/>
            <person name="Camorlinga M."/>
            <person name="Canzian F."/>
            <person name="Torres J."/>
        </authorList>
    </citation>
    <scope>NUCLEOTIDE SEQUENCE [LARGE SCALE GENOMIC DNA]</scope>
    <source>
        <strain evidence="1 2">CM22351</strain>
    </source>
</reference>
<organism evidence="1 2">
    <name type="scientific">Helicobacter pylori</name>
    <name type="common">Campylobacter pylori</name>
    <dbReference type="NCBI Taxonomy" id="210"/>
    <lineage>
        <taxon>Bacteria</taxon>
        <taxon>Pseudomonadati</taxon>
        <taxon>Campylobacterota</taxon>
        <taxon>Epsilonproteobacteria</taxon>
        <taxon>Campylobacterales</taxon>
        <taxon>Helicobacteraceae</taxon>
        <taxon>Helicobacter</taxon>
    </lineage>
</organism>
<name>A0A4Y4XG21_HELPX</name>
<dbReference type="InterPro" id="IPR036303">
    <property type="entry name" value="Cag-Z_sf"/>
</dbReference>
<proteinExistence type="predicted"/>